<feature type="transmembrane region" description="Helical" evidence="1">
    <location>
        <begin position="170"/>
        <end position="195"/>
    </location>
</feature>
<gene>
    <name evidence="3" type="ORF">GYMLUDRAFT_88940</name>
</gene>
<feature type="transmembrane region" description="Helical" evidence="1">
    <location>
        <begin position="67"/>
        <end position="89"/>
    </location>
</feature>
<dbReference type="AlphaFoldDB" id="A0A0D0BBD4"/>
<proteinExistence type="predicted"/>
<keyword evidence="1" id="KW-0472">Membrane</keyword>
<organism evidence="3 4">
    <name type="scientific">Collybiopsis luxurians FD-317 M1</name>
    <dbReference type="NCBI Taxonomy" id="944289"/>
    <lineage>
        <taxon>Eukaryota</taxon>
        <taxon>Fungi</taxon>
        <taxon>Dikarya</taxon>
        <taxon>Basidiomycota</taxon>
        <taxon>Agaricomycotina</taxon>
        <taxon>Agaricomycetes</taxon>
        <taxon>Agaricomycetidae</taxon>
        <taxon>Agaricales</taxon>
        <taxon>Marasmiineae</taxon>
        <taxon>Omphalotaceae</taxon>
        <taxon>Collybiopsis</taxon>
        <taxon>Collybiopsis luxurians</taxon>
    </lineage>
</organism>
<evidence type="ECO:0000256" key="1">
    <source>
        <dbReference type="SAM" id="Phobius"/>
    </source>
</evidence>
<protein>
    <recommendedName>
        <fullName evidence="2">DUF6533 domain-containing protein</fullName>
    </recommendedName>
</protein>
<dbReference type="Pfam" id="PF20151">
    <property type="entry name" value="DUF6533"/>
    <property type="match status" value="1"/>
</dbReference>
<feature type="transmembrane region" description="Helical" evidence="1">
    <location>
        <begin position="101"/>
        <end position="122"/>
    </location>
</feature>
<dbReference type="OrthoDB" id="3037019at2759"/>
<dbReference type="EMBL" id="KN834858">
    <property type="protein sequence ID" value="KIK51681.1"/>
    <property type="molecule type" value="Genomic_DNA"/>
</dbReference>
<keyword evidence="1" id="KW-1133">Transmembrane helix</keyword>
<dbReference type="Proteomes" id="UP000053593">
    <property type="component" value="Unassembled WGS sequence"/>
</dbReference>
<keyword evidence="4" id="KW-1185">Reference proteome</keyword>
<evidence type="ECO:0000259" key="2">
    <source>
        <dbReference type="Pfam" id="PF20151"/>
    </source>
</evidence>
<sequence>MLYDYILTVDSEILTIWTLPWRLPKFLFLINRYIVPLMLIDVPDFALSRFDGIYMDFYNTPSEICKFVARFTSWPTFLSVATVEMILIIRTSAIYNNSKAIKSGLYGVFFASMTSWIIVSAIEAARTTGTSGETFFTGCIFVAHDPVWPAWVIGGAAGIPTLQVLARDSIAYFFIMFLIDPELIISSIIAGKCVYFSLRSRFLRSSFASVSISVSI</sequence>
<evidence type="ECO:0000313" key="3">
    <source>
        <dbReference type="EMBL" id="KIK51681.1"/>
    </source>
</evidence>
<dbReference type="HOGENOM" id="CLU_035509_1_1_1"/>
<reference evidence="3 4" key="1">
    <citation type="submission" date="2014-04" db="EMBL/GenBank/DDBJ databases">
        <title>Evolutionary Origins and Diversification of the Mycorrhizal Mutualists.</title>
        <authorList>
            <consortium name="DOE Joint Genome Institute"/>
            <consortium name="Mycorrhizal Genomics Consortium"/>
            <person name="Kohler A."/>
            <person name="Kuo A."/>
            <person name="Nagy L.G."/>
            <person name="Floudas D."/>
            <person name="Copeland A."/>
            <person name="Barry K.W."/>
            <person name="Cichocki N."/>
            <person name="Veneault-Fourrey C."/>
            <person name="LaButti K."/>
            <person name="Lindquist E.A."/>
            <person name="Lipzen A."/>
            <person name="Lundell T."/>
            <person name="Morin E."/>
            <person name="Murat C."/>
            <person name="Riley R."/>
            <person name="Ohm R."/>
            <person name="Sun H."/>
            <person name="Tunlid A."/>
            <person name="Henrissat B."/>
            <person name="Grigoriev I.V."/>
            <person name="Hibbett D.S."/>
            <person name="Martin F."/>
        </authorList>
    </citation>
    <scope>NUCLEOTIDE SEQUENCE [LARGE SCALE GENOMIC DNA]</scope>
    <source>
        <strain evidence="3 4">FD-317 M1</strain>
    </source>
</reference>
<dbReference type="InterPro" id="IPR045340">
    <property type="entry name" value="DUF6533"/>
</dbReference>
<name>A0A0D0BBD4_9AGAR</name>
<evidence type="ECO:0000313" key="4">
    <source>
        <dbReference type="Proteomes" id="UP000053593"/>
    </source>
</evidence>
<feature type="domain" description="DUF6533" evidence="2">
    <location>
        <begin position="1"/>
        <end position="37"/>
    </location>
</feature>
<keyword evidence="1" id="KW-0812">Transmembrane</keyword>
<accession>A0A0D0BBD4</accession>